<dbReference type="GO" id="GO:0005886">
    <property type="term" value="C:plasma membrane"/>
    <property type="evidence" value="ECO:0007669"/>
    <property type="project" value="UniProtKB-SubCell"/>
</dbReference>
<dbReference type="SUPFAM" id="SSF161098">
    <property type="entry name" value="MetI-like"/>
    <property type="match status" value="1"/>
</dbReference>
<feature type="transmembrane region" description="Helical" evidence="7">
    <location>
        <begin position="289"/>
        <end position="311"/>
    </location>
</feature>
<feature type="compositionally biased region" description="Polar residues" evidence="8">
    <location>
        <begin position="1"/>
        <end position="15"/>
    </location>
</feature>
<dbReference type="PROSITE" id="PS50928">
    <property type="entry name" value="ABC_TM1"/>
    <property type="match status" value="1"/>
</dbReference>
<gene>
    <name evidence="10" type="ORF">ESP51_10295</name>
</gene>
<feature type="transmembrane region" description="Helical" evidence="7">
    <location>
        <begin position="246"/>
        <end position="268"/>
    </location>
</feature>
<dbReference type="CDD" id="cd06261">
    <property type="entry name" value="TM_PBP2"/>
    <property type="match status" value="1"/>
</dbReference>
<keyword evidence="6 7" id="KW-0472">Membrane</keyword>
<evidence type="ECO:0000256" key="2">
    <source>
        <dbReference type="ARBA" id="ARBA00022448"/>
    </source>
</evidence>
<evidence type="ECO:0000256" key="8">
    <source>
        <dbReference type="SAM" id="MobiDB-lite"/>
    </source>
</evidence>
<evidence type="ECO:0000256" key="5">
    <source>
        <dbReference type="ARBA" id="ARBA00022989"/>
    </source>
</evidence>
<feature type="transmembrane region" description="Helical" evidence="7">
    <location>
        <begin position="33"/>
        <end position="56"/>
    </location>
</feature>
<feature type="transmembrane region" description="Helical" evidence="7">
    <location>
        <begin position="222"/>
        <end position="240"/>
    </location>
</feature>
<keyword evidence="3" id="KW-1003">Cell membrane</keyword>
<comment type="similarity">
    <text evidence="7">Belongs to the binding-protein-dependent transport system permease family.</text>
</comment>
<dbReference type="AlphaFoldDB" id="A0A4Q2KXA8"/>
<dbReference type="Proteomes" id="UP000293865">
    <property type="component" value="Unassembled WGS sequence"/>
</dbReference>
<keyword evidence="5 7" id="KW-1133">Transmembrane helix</keyword>
<keyword evidence="11" id="KW-1185">Reference proteome</keyword>
<feature type="transmembrane region" description="Helical" evidence="7">
    <location>
        <begin position="130"/>
        <end position="150"/>
    </location>
</feature>
<dbReference type="PANTHER" id="PTHR30193:SF1">
    <property type="entry name" value="ABC TRANSPORTER PERMEASE PROTEIN YESP-RELATED"/>
    <property type="match status" value="1"/>
</dbReference>
<sequence length="331" mass="36443">MALSPATSGLTSTDGASRATPRRSVRGRRWKSLPFYAFISPWLIGTILLTAFPLIYAFGVSLTNWDGISPRFRFLGLENYTAVFSSPETWSSLGRTFLLAGIVVPVTIVGGLLLAIALNQKVRFRTGFRLLVYLPAIIPPVAATLAWKILFDRDNGGFNAFLRLFGIPAVDWLSQGIVFWVLVALLLWGIGAGVLINLAALQDVPIELREAARLDGANSFGVFWHVTLPAISPVLLFQVITTTIAVLQTFIPVLLLSPATAASSVTAVPEENQVFMISVYAQYFAYQRYGYASAMLWIFFALILLLTFVFFKFSGRVVFYAVDPSAQEGRR</sequence>
<reference evidence="10 11" key="1">
    <citation type="submission" date="2019-01" db="EMBL/GenBank/DDBJ databases">
        <title>Agromyces.</title>
        <authorList>
            <person name="Li J."/>
        </authorList>
    </citation>
    <scope>NUCLEOTIDE SEQUENCE [LARGE SCALE GENOMIC DNA]</scope>
    <source>
        <strain evidence="10 11">DSM 15934</strain>
    </source>
</reference>
<evidence type="ECO:0000313" key="10">
    <source>
        <dbReference type="EMBL" id="RXZ70274.1"/>
    </source>
</evidence>
<dbReference type="InterPro" id="IPR035906">
    <property type="entry name" value="MetI-like_sf"/>
</dbReference>
<dbReference type="Pfam" id="PF00528">
    <property type="entry name" value="BPD_transp_1"/>
    <property type="match status" value="1"/>
</dbReference>
<evidence type="ECO:0000256" key="1">
    <source>
        <dbReference type="ARBA" id="ARBA00004651"/>
    </source>
</evidence>
<dbReference type="EMBL" id="SDPN01000016">
    <property type="protein sequence ID" value="RXZ70274.1"/>
    <property type="molecule type" value="Genomic_DNA"/>
</dbReference>
<feature type="region of interest" description="Disordered" evidence="8">
    <location>
        <begin position="1"/>
        <end position="23"/>
    </location>
</feature>
<name>A0A4Q2KXA8_9MICO</name>
<comment type="subcellular location">
    <subcellularLocation>
        <location evidence="1 7">Cell membrane</location>
        <topology evidence="1 7">Multi-pass membrane protein</topology>
    </subcellularLocation>
</comment>
<dbReference type="Gene3D" id="1.10.3720.10">
    <property type="entry name" value="MetI-like"/>
    <property type="match status" value="1"/>
</dbReference>
<dbReference type="RefSeq" id="WP_129520815.1">
    <property type="nucleotide sequence ID" value="NZ_SDPN01000016.1"/>
</dbReference>
<dbReference type="OrthoDB" id="4053402at2"/>
<evidence type="ECO:0000256" key="4">
    <source>
        <dbReference type="ARBA" id="ARBA00022692"/>
    </source>
</evidence>
<keyword evidence="4 7" id="KW-0812">Transmembrane</keyword>
<dbReference type="InterPro" id="IPR051393">
    <property type="entry name" value="ABC_transporter_permease"/>
</dbReference>
<dbReference type="PANTHER" id="PTHR30193">
    <property type="entry name" value="ABC TRANSPORTER PERMEASE PROTEIN"/>
    <property type="match status" value="1"/>
</dbReference>
<organism evidence="10 11">
    <name type="scientific">Agromyces albus</name>
    <dbReference type="NCBI Taxonomy" id="205332"/>
    <lineage>
        <taxon>Bacteria</taxon>
        <taxon>Bacillati</taxon>
        <taxon>Actinomycetota</taxon>
        <taxon>Actinomycetes</taxon>
        <taxon>Micrococcales</taxon>
        <taxon>Microbacteriaceae</taxon>
        <taxon>Agromyces</taxon>
    </lineage>
</organism>
<accession>A0A4Q2KXA8</accession>
<feature type="domain" description="ABC transmembrane type-1" evidence="9">
    <location>
        <begin position="93"/>
        <end position="310"/>
    </location>
</feature>
<feature type="transmembrane region" description="Helical" evidence="7">
    <location>
        <begin position="177"/>
        <end position="201"/>
    </location>
</feature>
<dbReference type="GO" id="GO:0055085">
    <property type="term" value="P:transmembrane transport"/>
    <property type="evidence" value="ECO:0007669"/>
    <property type="project" value="InterPro"/>
</dbReference>
<protein>
    <submittedName>
        <fullName evidence="10">Sugar ABC transporter permease</fullName>
    </submittedName>
</protein>
<evidence type="ECO:0000313" key="11">
    <source>
        <dbReference type="Proteomes" id="UP000293865"/>
    </source>
</evidence>
<comment type="caution">
    <text evidence="10">The sequence shown here is derived from an EMBL/GenBank/DDBJ whole genome shotgun (WGS) entry which is preliminary data.</text>
</comment>
<proteinExistence type="inferred from homology"/>
<keyword evidence="2 7" id="KW-0813">Transport</keyword>
<evidence type="ECO:0000256" key="3">
    <source>
        <dbReference type="ARBA" id="ARBA00022475"/>
    </source>
</evidence>
<feature type="transmembrane region" description="Helical" evidence="7">
    <location>
        <begin position="97"/>
        <end position="118"/>
    </location>
</feature>
<evidence type="ECO:0000256" key="7">
    <source>
        <dbReference type="RuleBase" id="RU363032"/>
    </source>
</evidence>
<evidence type="ECO:0000256" key="6">
    <source>
        <dbReference type="ARBA" id="ARBA00023136"/>
    </source>
</evidence>
<evidence type="ECO:0000259" key="9">
    <source>
        <dbReference type="PROSITE" id="PS50928"/>
    </source>
</evidence>
<dbReference type="InterPro" id="IPR000515">
    <property type="entry name" value="MetI-like"/>
</dbReference>